<sequence length="531" mass="59860">MKIQNPILRGFNPDPSLLHVGQDYYLATSTFEWWPGIEIYHSQDLVNWDLVGEPLNDEAAIPLRGVYNSGGIWAPHLSYADGQYWLVGTIVRSATAFKDTLNFVMTSDQIEGPWSKPIFLTASGFDPSLFHDDDGRHYILNMLYDNRLNEPGFSGIALQEFDPLTMKVLDERKKIYNGTDLGTCEGPQIMKKDGWYYLLCAAGGTGYSHAATVARSRNIWGPYENSPIMPLISTRYTPYAPLKKCGHACFCKVSDDEWYIVFLCARPLLPVGRSTCPLGRETGLAPIEWTAEGWPRLKNGTAVPDLEIDAPSIAHTPQRLDYSQALDFGQLTKLPPELKTLRGPLGDTASLTERPGYLRLHGRESLSSWYHQTLLARRWQAFHFTASTEMTFAPTNFQQTAGLILFYDTENWAYLYCSYDERQKQTFLQVETATMNSFRYLSKPVAIDPAQPVQLQVMVDRNIALFSYQQGKNGGVLGETYAADRLSDDYVGDHGHLGFTGAMVGLCAQDMDAHRSYADFKYFNYDEDHQG</sequence>
<evidence type="ECO:0000256" key="1">
    <source>
        <dbReference type="ARBA" id="ARBA00009865"/>
    </source>
</evidence>
<keyword evidence="3 4" id="KW-0326">Glycosidase</keyword>
<evidence type="ECO:0000259" key="5">
    <source>
        <dbReference type="Pfam" id="PF17851"/>
    </source>
</evidence>
<organism evidence="6 7">
    <name type="scientific">Schleiferilactobacillus harbinensis</name>
    <dbReference type="NCBI Taxonomy" id="304207"/>
    <lineage>
        <taxon>Bacteria</taxon>
        <taxon>Bacillati</taxon>
        <taxon>Bacillota</taxon>
        <taxon>Bacilli</taxon>
        <taxon>Lactobacillales</taxon>
        <taxon>Lactobacillaceae</taxon>
        <taxon>Schleiferilactobacillus</taxon>
    </lineage>
</organism>
<dbReference type="AlphaFoldDB" id="A0A510TTN0"/>
<dbReference type="GO" id="GO:0005975">
    <property type="term" value="P:carbohydrate metabolic process"/>
    <property type="evidence" value="ECO:0007669"/>
    <property type="project" value="InterPro"/>
</dbReference>
<gene>
    <name evidence="6" type="ORF">D1010_15550</name>
</gene>
<dbReference type="PANTHER" id="PTHR42812:SF12">
    <property type="entry name" value="BETA-XYLOSIDASE-RELATED"/>
    <property type="match status" value="1"/>
</dbReference>
<name>A0A510TTN0_9LACO</name>
<dbReference type="InterPro" id="IPR023296">
    <property type="entry name" value="Glyco_hydro_beta-prop_sf"/>
</dbReference>
<dbReference type="Proteomes" id="UP000326779">
    <property type="component" value="Chromosome"/>
</dbReference>
<dbReference type="Gene3D" id="2.60.120.200">
    <property type="match status" value="1"/>
</dbReference>
<dbReference type="SUPFAM" id="SSF75005">
    <property type="entry name" value="Arabinanase/levansucrase/invertase"/>
    <property type="match status" value="1"/>
</dbReference>
<dbReference type="CDD" id="cd09000">
    <property type="entry name" value="GH43_SXA-like"/>
    <property type="match status" value="1"/>
</dbReference>
<evidence type="ECO:0000256" key="2">
    <source>
        <dbReference type="ARBA" id="ARBA00022801"/>
    </source>
</evidence>
<accession>A0A510TTN0</accession>
<keyword evidence="2 4" id="KW-0378">Hydrolase</keyword>
<dbReference type="RefSeq" id="WP_146994183.1">
    <property type="nucleotide sequence ID" value="NZ_BJTX01000013.1"/>
</dbReference>
<dbReference type="InterPro" id="IPR006710">
    <property type="entry name" value="Glyco_hydro_43"/>
</dbReference>
<feature type="domain" description="Beta-xylosidase C-terminal Concanavalin A-like" evidence="5">
    <location>
        <begin position="332"/>
        <end position="525"/>
    </location>
</feature>
<dbReference type="GO" id="GO:0004553">
    <property type="term" value="F:hydrolase activity, hydrolyzing O-glycosyl compounds"/>
    <property type="evidence" value="ECO:0007669"/>
    <property type="project" value="InterPro"/>
</dbReference>
<dbReference type="PANTHER" id="PTHR42812">
    <property type="entry name" value="BETA-XYLOSIDASE"/>
    <property type="match status" value="1"/>
</dbReference>
<dbReference type="Pfam" id="PF04616">
    <property type="entry name" value="Glyco_hydro_43"/>
    <property type="match status" value="1"/>
</dbReference>
<protein>
    <submittedName>
        <fullName evidence="6">Family 43 glycosylhydrolase</fullName>
    </submittedName>
</protein>
<evidence type="ECO:0000313" key="7">
    <source>
        <dbReference type="Proteomes" id="UP000326779"/>
    </source>
</evidence>
<dbReference type="InterPro" id="IPR013320">
    <property type="entry name" value="ConA-like_dom_sf"/>
</dbReference>
<evidence type="ECO:0000256" key="4">
    <source>
        <dbReference type="RuleBase" id="RU361187"/>
    </source>
</evidence>
<dbReference type="KEGG" id="lhb:D1010_15550"/>
<dbReference type="EMBL" id="CP045143">
    <property type="protein sequence ID" value="QFR24672.1"/>
    <property type="molecule type" value="Genomic_DNA"/>
</dbReference>
<dbReference type="Pfam" id="PF17851">
    <property type="entry name" value="GH43_C2"/>
    <property type="match status" value="1"/>
</dbReference>
<dbReference type="InterPro" id="IPR041542">
    <property type="entry name" value="GH43_C2"/>
</dbReference>
<dbReference type="InterPro" id="IPR051795">
    <property type="entry name" value="Glycosyl_Hydrlase_43"/>
</dbReference>
<dbReference type="SUPFAM" id="SSF49899">
    <property type="entry name" value="Concanavalin A-like lectins/glucanases"/>
    <property type="match status" value="1"/>
</dbReference>
<evidence type="ECO:0000256" key="3">
    <source>
        <dbReference type="ARBA" id="ARBA00023295"/>
    </source>
</evidence>
<comment type="similarity">
    <text evidence="1 4">Belongs to the glycosyl hydrolase 43 family.</text>
</comment>
<proteinExistence type="inferred from homology"/>
<dbReference type="Gene3D" id="2.115.10.20">
    <property type="entry name" value="Glycosyl hydrolase domain, family 43"/>
    <property type="match status" value="1"/>
</dbReference>
<evidence type="ECO:0000313" key="6">
    <source>
        <dbReference type="EMBL" id="QFR24672.1"/>
    </source>
</evidence>
<reference evidence="6 7" key="1">
    <citation type="submission" date="2019-10" db="EMBL/GenBank/DDBJ databases">
        <title>The completed genome of Lactobacillus harbinensis M1.</title>
        <authorList>
            <person name="Zheng Y."/>
        </authorList>
    </citation>
    <scope>NUCLEOTIDE SEQUENCE [LARGE SCALE GENOMIC DNA]</scope>
    <source>
        <strain evidence="6 7">M1</strain>
    </source>
</reference>